<dbReference type="AlphaFoldDB" id="A0A0D0UXG7"/>
<evidence type="ECO:0000313" key="1">
    <source>
        <dbReference type="EMBL" id="KIR39996.1"/>
    </source>
</evidence>
<gene>
    <name evidence="1" type="ORF">I313_03917</name>
</gene>
<name>A0A0D0UXG7_9TREE</name>
<evidence type="ECO:0000313" key="2">
    <source>
        <dbReference type="Proteomes" id="UP000053392"/>
    </source>
</evidence>
<dbReference type="Proteomes" id="UP000053392">
    <property type="component" value="Unassembled WGS sequence"/>
</dbReference>
<reference evidence="1 2" key="1">
    <citation type="submission" date="2015-01" db="EMBL/GenBank/DDBJ databases">
        <title>The Genome Sequence of Cryptococcus gattii Ram5.</title>
        <authorList>
            <consortium name="The Broad Institute Genomics Platform"/>
            <person name="Cuomo C."/>
            <person name="Litvintseva A."/>
            <person name="Chen Y."/>
            <person name="Heitman J."/>
            <person name="Sun S."/>
            <person name="Springer D."/>
            <person name="Dromer F."/>
            <person name="Young S."/>
            <person name="Zeng Q."/>
            <person name="Gargeya S."/>
            <person name="Abouelleil A."/>
            <person name="Alvarado L."/>
            <person name="Chapman S.B."/>
            <person name="Gainer-Dewar J."/>
            <person name="Goldberg J."/>
            <person name="Griggs A."/>
            <person name="Gujja S."/>
            <person name="Hansen M."/>
            <person name="Howarth C."/>
            <person name="Imamovic A."/>
            <person name="Larimer J."/>
            <person name="Murphy C."/>
            <person name="Naylor J."/>
            <person name="Pearson M."/>
            <person name="Priest M."/>
            <person name="Roberts A."/>
            <person name="Saif S."/>
            <person name="Shea T."/>
            <person name="Sykes S."/>
            <person name="Wortman J."/>
            <person name="Nusbaum C."/>
            <person name="Birren B."/>
        </authorList>
    </citation>
    <scope>NUCLEOTIDE SEQUENCE [LARGE SCALE GENOMIC DNA]</scope>
    <source>
        <strain evidence="1 2">Ram5</strain>
    </source>
</reference>
<proteinExistence type="predicted"/>
<dbReference type="OrthoDB" id="3259165at2759"/>
<keyword evidence="2" id="KW-1185">Reference proteome</keyword>
<dbReference type="HOGENOM" id="CLU_874414_0_0_1"/>
<organism evidence="1 2">
    <name type="scientific">Cryptococcus deuterogattii Ram5</name>
    <dbReference type="NCBI Taxonomy" id="1296110"/>
    <lineage>
        <taxon>Eukaryota</taxon>
        <taxon>Fungi</taxon>
        <taxon>Dikarya</taxon>
        <taxon>Basidiomycota</taxon>
        <taxon>Agaricomycotina</taxon>
        <taxon>Tremellomycetes</taxon>
        <taxon>Tremellales</taxon>
        <taxon>Cryptococcaceae</taxon>
        <taxon>Cryptococcus</taxon>
        <taxon>Cryptococcus gattii species complex</taxon>
    </lineage>
</organism>
<sequence length="350" mass="39492">MAYNGQRGGVYLAAKSLKISKQFPFCLLTNVAPGSEKLKEAERLFENLTNKKEYGGDIVDLARALTNGKISAEELVYLCKLHTAKCALRHERDIQPSVSRPKRETKMGMRLSASVSCRGLRRKEEKTHQNAAVRAFSAAVLEYSAFLARTSQSSKYNGHKAPLVLNGGKDVTKMKDDDVFWRDVVRQTLSGKEWGKNEDCQNVTALLERDRCREEWALLPSRAQSKIGRKKWRKGRHGVRSTIKLLWRRNDLDRVVPENGSANILDVLKGMVYLLKGLGRASSAGAVMGWGWPVYSLDTYMVPGKFTQDQGLQCQYQDLHHRALAVHHELHYEATLPTSPDSYVERDDVS</sequence>
<protein>
    <submittedName>
        <fullName evidence="1">Uncharacterized protein</fullName>
    </submittedName>
</protein>
<accession>A0A0D0UXG7</accession>
<dbReference type="EMBL" id="KN847904">
    <property type="protein sequence ID" value="KIR39996.1"/>
    <property type="molecule type" value="Genomic_DNA"/>
</dbReference>